<keyword evidence="4 12" id="KW-0548">Nucleotidyltransferase</keyword>
<dbReference type="PANTHER" id="PTHR46390:SF1">
    <property type="entry name" value="MANNOSE-1-PHOSPHATE GUANYLYLTRANSFERASE"/>
    <property type="match status" value="1"/>
</dbReference>
<organism evidence="12 13">
    <name type="scientific">Candidatus Desulfaltia bathyphila</name>
    <dbReference type="NCBI Taxonomy" id="2841697"/>
    <lineage>
        <taxon>Bacteria</taxon>
        <taxon>Pseudomonadati</taxon>
        <taxon>Thermodesulfobacteriota</taxon>
        <taxon>Desulfobacteria</taxon>
        <taxon>Desulfobacterales</taxon>
        <taxon>Desulfobacterales incertae sedis</taxon>
        <taxon>Candidatus Desulfaltia</taxon>
    </lineage>
</organism>
<dbReference type="InterPro" id="IPR049577">
    <property type="entry name" value="GMPP_N"/>
</dbReference>
<keyword evidence="5" id="KW-0547">Nucleotide-binding</keyword>
<proteinExistence type="inferred from homology"/>
<evidence type="ECO:0000313" key="12">
    <source>
        <dbReference type="EMBL" id="MBC8198752.1"/>
    </source>
</evidence>
<dbReference type="Pfam" id="PF01050">
    <property type="entry name" value="MannoseP_isomer"/>
    <property type="match status" value="1"/>
</dbReference>
<name>A0A8J6N6N3_9BACT</name>
<dbReference type="InterPro" id="IPR011051">
    <property type="entry name" value="RmlC_Cupin_sf"/>
</dbReference>
<dbReference type="InterPro" id="IPR051161">
    <property type="entry name" value="Mannose-6P_isomerase_type2"/>
</dbReference>
<dbReference type="GO" id="GO:0016853">
    <property type="term" value="F:isomerase activity"/>
    <property type="evidence" value="ECO:0007669"/>
    <property type="project" value="UniProtKB-KW"/>
</dbReference>
<evidence type="ECO:0000256" key="5">
    <source>
        <dbReference type="ARBA" id="ARBA00022741"/>
    </source>
</evidence>
<dbReference type="InterPro" id="IPR054566">
    <property type="entry name" value="ManC/GMP-like_b-helix"/>
</dbReference>
<comment type="similarity">
    <text evidence="1 8">Belongs to the mannose-6-phosphate isomerase type 2 family.</text>
</comment>
<comment type="catalytic activity">
    <reaction evidence="7">
        <text>alpha-D-mannose 1-phosphate + GTP + H(+) = GDP-alpha-D-mannose + diphosphate</text>
        <dbReference type="Rhea" id="RHEA:15229"/>
        <dbReference type="ChEBI" id="CHEBI:15378"/>
        <dbReference type="ChEBI" id="CHEBI:33019"/>
        <dbReference type="ChEBI" id="CHEBI:37565"/>
        <dbReference type="ChEBI" id="CHEBI:57527"/>
        <dbReference type="ChEBI" id="CHEBI:58409"/>
        <dbReference type="EC" id="2.7.7.13"/>
    </reaction>
</comment>
<evidence type="ECO:0000259" key="10">
    <source>
        <dbReference type="Pfam" id="PF01050"/>
    </source>
</evidence>
<evidence type="ECO:0000259" key="9">
    <source>
        <dbReference type="Pfam" id="PF00483"/>
    </source>
</evidence>
<dbReference type="SUPFAM" id="SSF51182">
    <property type="entry name" value="RmlC-like cupins"/>
    <property type="match status" value="1"/>
</dbReference>
<evidence type="ECO:0000256" key="4">
    <source>
        <dbReference type="ARBA" id="ARBA00022695"/>
    </source>
</evidence>
<evidence type="ECO:0000256" key="8">
    <source>
        <dbReference type="RuleBase" id="RU004190"/>
    </source>
</evidence>
<dbReference type="CDD" id="cd02509">
    <property type="entry name" value="GDP-M1P_Guanylyltransferase"/>
    <property type="match status" value="1"/>
</dbReference>
<keyword evidence="6" id="KW-0342">GTP-binding</keyword>
<evidence type="ECO:0000256" key="1">
    <source>
        <dbReference type="ARBA" id="ARBA00006115"/>
    </source>
</evidence>
<sequence length="463" mass="52124">MPNHKIGDKIANNINVYAILLAGGTGTRLWPVSRELYPKQLVKFIGNDSLVQSTVKRLSPVIDTENIRIVCGQEHFHEIARHMAEIGIQAKGKIICEPCGRNTAPAILLGALNILKTDSDAVLSVFPADHVIRDVKRFHENVKTAIKLADIGYIVTYGIKPDYPETGYGYIEGAEELFGNALTIKRFVEKPDKSFAEKYIESGNFYWNSGMFTFKASVVIEEFRRFQPELLKSMKALLDREQAITIDEYEQLPDIAFDCAIMEKTDKGVVLPSDFGWSDIGSWKSLYDFLPKDENNNVIDGDVIAKDTKNCFIMGRERLIATNYLENMVVVDTPDSVFISDIDNSRDVKSIVAQLKEKGRKEYHEHKTLYHPWGVLTLLEQRDDFTVSKLIIYPGSMLQVKVDASTTKHLLVVNGSANIKSDKQTSLLEKGESILITDKEAVEVSNPEIRPLYIIQVEMIKGS</sequence>
<dbReference type="Gene3D" id="3.90.550.10">
    <property type="entry name" value="Spore Coat Polysaccharide Biosynthesis Protein SpsA, Chain A"/>
    <property type="match status" value="1"/>
</dbReference>
<evidence type="ECO:0000256" key="7">
    <source>
        <dbReference type="ARBA" id="ARBA00047343"/>
    </source>
</evidence>
<dbReference type="InterPro" id="IPR005835">
    <property type="entry name" value="NTP_transferase_dom"/>
</dbReference>
<feature type="domain" description="Mannose-6-phosphate isomerase type II C-terminal" evidence="10">
    <location>
        <begin position="359"/>
        <end position="458"/>
    </location>
</feature>
<dbReference type="Pfam" id="PF22640">
    <property type="entry name" value="ManC_GMP_beta-helix"/>
    <property type="match status" value="1"/>
</dbReference>
<dbReference type="GO" id="GO:0000271">
    <property type="term" value="P:polysaccharide biosynthetic process"/>
    <property type="evidence" value="ECO:0007669"/>
    <property type="project" value="InterPro"/>
</dbReference>
<evidence type="ECO:0000256" key="2">
    <source>
        <dbReference type="ARBA" id="ARBA00012387"/>
    </source>
</evidence>
<dbReference type="AlphaFoldDB" id="A0A8J6N6N3"/>
<dbReference type="InterPro" id="IPR006375">
    <property type="entry name" value="Man1P_GuaTrfase/Man6P_Isoase"/>
</dbReference>
<protein>
    <recommendedName>
        <fullName evidence="2">mannose-1-phosphate guanylyltransferase</fullName>
        <ecNumber evidence="2">2.7.7.13</ecNumber>
    </recommendedName>
</protein>
<accession>A0A8J6N6N3</accession>
<dbReference type="InterPro" id="IPR001538">
    <property type="entry name" value="Man6P_isomerase-2_C"/>
</dbReference>
<dbReference type="GO" id="GO:0004475">
    <property type="term" value="F:mannose-1-phosphate guanylyltransferase (GTP) activity"/>
    <property type="evidence" value="ECO:0007669"/>
    <property type="project" value="UniProtKB-EC"/>
</dbReference>
<evidence type="ECO:0000256" key="3">
    <source>
        <dbReference type="ARBA" id="ARBA00022679"/>
    </source>
</evidence>
<reference evidence="12 13" key="1">
    <citation type="submission" date="2020-08" db="EMBL/GenBank/DDBJ databases">
        <title>Bridging the membrane lipid divide: bacteria of the FCB group superphylum have the potential to synthesize archaeal ether lipids.</title>
        <authorList>
            <person name="Villanueva L."/>
            <person name="Von Meijenfeldt F.A.B."/>
            <person name="Westbye A.B."/>
            <person name="Yadav S."/>
            <person name="Hopmans E.C."/>
            <person name="Dutilh B.E."/>
            <person name="Sinninghe Damste J.S."/>
        </authorList>
    </citation>
    <scope>NUCLEOTIDE SEQUENCE [LARGE SCALE GENOMIC DNA]</scope>
    <source>
        <strain evidence="12">NIOZ-UU82</strain>
    </source>
</reference>
<feature type="domain" description="MannoseP isomerase/GMP-like beta-helix" evidence="11">
    <location>
        <begin position="301"/>
        <end position="355"/>
    </location>
</feature>
<comment type="caution">
    <text evidence="12">The sequence shown here is derived from an EMBL/GenBank/DDBJ whole genome shotgun (WGS) entry which is preliminary data.</text>
</comment>
<evidence type="ECO:0000313" key="13">
    <source>
        <dbReference type="Proteomes" id="UP000603545"/>
    </source>
</evidence>
<dbReference type="SUPFAM" id="SSF53448">
    <property type="entry name" value="Nucleotide-diphospho-sugar transferases"/>
    <property type="match status" value="1"/>
</dbReference>
<dbReference type="Proteomes" id="UP000603545">
    <property type="component" value="Unassembled WGS sequence"/>
</dbReference>
<keyword evidence="12" id="KW-0413">Isomerase</keyword>
<dbReference type="GO" id="GO:0005525">
    <property type="term" value="F:GTP binding"/>
    <property type="evidence" value="ECO:0007669"/>
    <property type="project" value="UniProtKB-KW"/>
</dbReference>
<dbReference type="GO" id="GO:0009298">
    <property type="term" value="P:GDP-mannose biosynthetic process"/>
    <property type="evidence" value="ECO:0007669"/>
    <property type="project" value="TreeGrafter"/>
</dbReference>
<dbReference type="InterPro" id="IPR029044">
    <property type="entry name" value="Nucleotide-diphossugar_trans"/>
</dbReference>
<feature type="domain" description="Nucleotidyl transferase" evidence="9">
    <location>
        <begin position="18"/>
        <end position="294"/>
    </location>
</feature>
<gene>
    <name evidence="12" type="ORF">H8E80_01715</name>
</gene>
<keyword evidence="3 12" id="KW-0808">Transferase</keyword>
<evidence type="ECO:0000259" key="11">
    <source>
        <dbReference type="Pfam" id="PF22640"/>
    </source>
</evidence>
<dbReference type="NCBIfam" id="TIGR01479">
    <property type="entry name" value="GMP_PMI"/>
    <property type="match status" value="1"/>
</dbReference>
<dbReference type="Pfam" id="PF00483">
    <property type="entry name" value="NTP_transferase"/>
    <property type="match status" value="1"/>
</dbReference>
<dbReference type="FunFam" id="3.90.550.10:FF:000046">
    <property type="entry name" value="Mannose-1-phosphate guanylyltransferase (GDP)"/>
    <property type="match status" value="1"/>
</dbReference>
<dbReference type="EC" id="2.7.7.13" evidence="2"/>
<evidence type="ECO:0000256" key="6">
    <source>
        <dbReference type="ARBA" id="ARBA00023134"/>
    </source>
</evidence>
<dbReference type="PANTHER" id="PTHR46390">
    <property type="entry name" value="MANNOSE-1-PHOSPHATE GUANYLYLTRANSFERASE"/>
    <property type="match status" value="1"/>
</dbReference>
<dbReference type="EMBL" id="JACNLL010000023">
    <property type="protein sequence ID" value="MBC8198752.1"/>
    <property type="molecule type" value="Genomic_DNA"/>
</dbReference>